<dbReference type="InterPro" id="IPR008927">
    <property type="entry name" value="6-PGluconate_DH-like_C_sf"/>
</dbReference>
<evidence type="ECO:0000256" key="6">
    <source>
        <dbReference type="HAMAP-Rule" id="MF_01925"/>
    </source>
</evidence>
<protein>
    <recommendedName>
        <fullName evidence="6 7">Pyrroline-5-carboxylate reductase</fullName>
        <shortName evidence="6">P5C reductase</shortName>
        <shortName evidence="6">P5CR</shortName>
        <ecNumber evidence="6 7">1.5.1.2</ecNumber>
    </recommendedName>
    <alternativeName>
        <fullName evidence="6">PCA reductase</fullName>
    </alternativeName>
</protein>
<feature type="domain" description="Pyrroline-5-carboxylate reductase catalytic N-terminal" evidence="9">
    <location>
        <begin position="3"/>
        <end position="81"/>
    </location>
</feature>
<dbReference type="Proteomes" id="UP000185473">
    <property type="component" value="Chromosome"/>
</dbReference>
<dbReference type="NCBIfam" id="TIGR00112">
    <property type="entry name" value="proC"/>
    <property type="match status" value="1"/>
</dbReference>
<evidence type="ECO:0000259" key="10">
    <source>
        <dbReference type="Pfam" id="PF14748"/>
    </source>
</evidence>
<dbReference type="KEGG" id="wjo:FOL01_0365"/>
<evidence type="ECO:0000256" key="1">
    <source>
        <dbReference type="ARBA" id="ARBA00005525"/>
    </source>
</evidence>
<evidence type="ECO:0000256" key="8">
    <source>
        <dbReference type="PIRSR" id="PIRSR000193-1"/>
    </source>
</evidence>
<dbReference type="InterPro" id="IPR036291">
    <property type="entry name" value="NAD(P)-bd_dom_sf"/>
</dbReference>
<dbReference type="Pfam" id="PF14748">
    <property type="entry name" value="P5CR_dimer"/>
    <property type="match status" value="1"/>
</dbReference>
<dbReference type="PANTHER" id="PTHR11645">
    <property type="entry name" value="PYRROLINE-5-CARBOXYLATE REDUCTASE"/>
    <property type="match status" value="1"/>
</dbReference>
<keyword evidence="6" id="KW-0963">Cytoplasm</keyword>
<dbReference type="GO" id="GO:0055129">
    <property type="term" value="P:L-proline biosynthetic process"/>
    <property type="evidence" value="ECO:0007669"/>
    <property type="project" value="UniProtKB-UniRule"/>
</dbReference>
<evidence type="ECO:0000313" key="12">
    <source>
        <dbReference type="Proteomes" id="UP000185473"/>
    </source>
</evidence>
<dbReference type="PANTHER" id="PTHR11645:SF0">
    <property type="entry name" value="PYRROLINE-5-CARBOXYLATE REDUCTASE 3"/>
    <property type="match status" value="1"/>
</dbReference>
<sequence length="263" mass="27211">MLTIGFIGAGNMAQAMIKGWSGNQEIQQVVYSPHAGQKVADDLHIEAKSSALEVWLASDLVVLATPPDQLAAVARELQPGILIKPSVIVASVLGGISLEQLHKALGNTVVVTRALPNVNVAVKYGYTALAFDEQVDADVKGAVAALFLELGRTDELTEEQFGAASAIAGSGPAFVAAFTEAFKEAGVAKGLDEEVAAKLAEQTVAGTAQHMTQAKKAPLDLANEVMTPGGSTAAGFDVLTQGGLNQLVLDTITATMAKNAEFE</sequence>
<dbReference type="OrthoDB" id="9805754at2"/>
<evidence type="ECO:0000259" key="9">
    <source>
        <dbReference type="Pfam" id="PF03807"/>
    </source>
</evidence>
<evidence type="ECO:0000256" key="7">
    <source>
        <dbReference type="NCBIfam" id="TIGR00112"/>
    </source>
</evidence>
<dbReference type="Gene3D" id="1.10.3730.10">
    <property type="entry name" value="ProC C-terminal domain-like"/>
    <property type="match status" value="1"/>
</dbReference>
<comment type="function">
    <text evidence="5 6">Catalyzes the reduction of 1-pyrroline-5-carboxylate (PCA) to L-proline.</text>
</comment>
<evidence type="ECO:0000256" key="5">
    <source>
        <dbReference type="ARBA" id="ARBA00058118"/>
    </source>
</evidence>
<keyword evidence="6" id="KW-0028">Amino-acid biosynthesis</keyword>
<keyword evidence="3 6" id="KW-0521">NADP</keyword>
<keyword evidence="12" id="KW-1185">Reference proteome</keyword>
<gene>
    <name evidence="6" type="primary">proC</name>
    <name evidence="11" type="ORF">FOL01_0365</name>
</gene>
<evidence type="ECO:0000313" key="11">
    <source>
        <dbReference type="EMBL" id="APS41224.1"/>
    </source>
</evidence>
<dbReference type="SUPFAM" id="SSF51735">
    <property type="entry name" value="NAD(P)-binding Rossmann-fold domains"/>
    <property type="match status" value="1"/>
</dbReference>
<name>A0A1L6R9K8_9LACO</name>
<comment type="catalytic activity">
    <reaction evidence="6">
        <text>L-proline + NADP(+) = (S)-1-pyrroline-5-carboxylate + NADPH + 2 H(+)</text>
        <dbReference type="Rhea" id="RHEA:14109"/>
        <dbReference type="ChEBI" id="CHEBI:15378"/>
        <dbReference type="ChEBI" id="CHEBI:17388"/>
        <dbReference type="ChEBI" id="CHEBI:57783"/>
        <dbReference type="ChEBI" id="CHEBI:58349"/>
        <dbReference type="ChEBI" id="CHEBI:60039"/>
        <dbReference type="EC" id="1.5.1.2"/>
    </reaction>
</comment>
<comment type="subcellular location">
    <subcellularLocation>
        <location evidence="6">Cytoplasm</location>
    </subcellularLocation>
</comment>
<dbReference type="HAMAP" id="MF_01925">
    <property type="entry name" value="P5C_reductase"/>
    <property type="match status" value="1"/>
</dbReference>
<keyword evidence="4 6" id="KW-0560">Oxidoreductase</keyword>
<dbReference type="FunFam" id="1.10.3730.10:FF:000001">
    <property type="entry name" value="Pyrroline-5-carboxylate reductase"/>
    <property type="match status" value="1"/>
</dbReference>
<dbReference type="Pfam" id="PF03807">
    <property type="entry name" value="F420_oxidored"/>
    <property type="match status" value="1"/>
</dbReference>
<keyword evidence="2 6" id="KW-0641">Proline biosynthesis</keyword>
<accession>A0A1L6R9K8</accession>
<evidence type="ECO:0000256" key="2">
    <source>
        <dbReference type="ARBA" id="ARBA00022650"/>
    </source>
</evidence>
<evidence type="ECO:0000256" key="4">
    <source>
        <dbReference type="ARBA" id="ARBA00023002"/>
    </source>
</evidence>
<feature type="binding site" evidence="8">
    <location>
        <begin position="64"/>
        <end position="67"/>
    </location>
    <ligand>
        <name>NADP(+)</name>
        <dbReference type="ChEBI" id="CHEBI:58349"/>
    </ligand>
</feature>
<feature type="domain" description="Pyrroline-5-carboxylate reductase dimerisation" evidence="10">
    <location>
        <begin position="158"/>
        <end position="261"/>
    </location>
</feature>
<dbReference type="EC" id="1.5.1.2" evidence="6 7"/>
<dbReference type="InterPro" id="IPR029036">
    <property type="entry name" value="P5CR_dimer"/>
</dbReference>
<dbReference type="AlphaFoldDB" id="A0A1L6R9K8"/>
<evidence type="ECO:0000256" key="3">
    <source>
        <dbReference type="ARBA" id="ARBA00022857"/>
    </source>
</evidence>
<organism evidence="11 12">
    <name type="scientific">Weissella jogaejeotgali</name>
    <dbReference type="NCBI Taxonomy" id="1631871"/>
    <lineage>
        <taxon>Bacteria</taxon>
        <taxon>Bacillati</taxon>
        <taxon>Bacillota</taxon>
        <taxon>Bacilli</taxon>
        <taxon>Lactobacillales</taxon>
        <taxon>Lactobacillaceae</taxon>
        <taxon>Weissella</taxon>
    </lineage>
</organism>
<dbReference type="UniPathway" id="UPA00098">
    <property type="reaction ID" value="UER00361"/>
</dbReference>
<dbReference type="InterPro" id="IPR028939">
    <property type="entry name" value="P5C_Rdtase_cat_N"/>
</dbReference>
<dbReference type="InterPro" id="IPR000304">
    <property type="entry name" value="Pyrroline-COOH_reductase"/>
</dbReference>
<dbReference type="GO" id="GO:0004735">
    <property type="term" value="F:pyrroline-5-carboxylate reductase activity"/>
    <property type="evidence" value="ECO:0007669"/>
    <property type="project" value="UniProtKB-UniRule"/>
</dbReference>
<dbReference type="EMBL" id="CP014332">
    <property type="protein sequence ID" value="APS41224.1"/>
    <property type="molecule type" value="Genomic_DNA"/>
</dbReference>
<comment type="catalytic activity">
    <reaction evidence="6">
        <text>L-proline + NAD(+) = (S)-1-pyrroline-5-carboxylate + NADH + 2 H(+)</text>
        <dbReference type="Rhea" id="RHEA:14105"/>
        <dbReference type="ChEBI" id="CHEBI:15378"/>
        <dbReference type="ChEBI" id="CHEBI:17388"/>
        <dbReference type="ChEBI" id="CHEBI:57540"/>
        <dbReference type="ChEBI" id="CHEBI:57945"/>
        <dbReference type="ChEBI" id="CHEBI:60039"/>
        <dbReference type="EC" id="1.5.1.2"/>
    </reaction>
</comment>
<dbReference type="GO" id="GO:0005737">
    <property type="term" value="C:cytoplasm"/>
    <property type="evidence" value="ECO:0007669"/>
    <property type="project" value="UniProtKB-SubCell"/>
</dbReference>
<proteinExistence type="inferred from homology"/>
<comment type="similarity">
    <text evidence="1 6">Belongs to the pyrroline-5-carboxylate reductase family.</text>
</comment>
<reference evidence="11 12" key="1">
    <citation type="submission" date="2016-02" db="EMBL/GenBank/DDBJ databases">
        <title>Complete Genome Sequence of Weissella jogaejeotgali FOL01.</title>
        <authorList>
            <person name="Lee J.-H."/>
            <person name="Ku H.-J."/>
        </authorList>
    </citation>
    <scope>NUCLEOTIDE SEQUENCE [LARGE SCALE GENOMIC DNA]</scope>
    <source>
        <strain evidence="11 12">FOL01</strain>
    </source>
</reference>
<dbReference type="PIRSF" id="PIRSF000193">
    <property type="entry name" value="Pyrrol-5-carb_rd"/>
    <property type="match status" value="1"/>
</dbReference>
<feature type="binding site" evidence="8">
    <location>
        <begin position="7"/>
        <end position="12"/>
    </location>
    <ligand>
        <name>NADP(+)</name>
        <dbReference type="ChEBI" id="CHEBI:58349"/>
    </ligand>
</feature>
<dbReference type="Gene3D" id="3.40.50.720">
    <property type="entry name" value="NAD(P)-binding Rossmann-like Domain"/>
    <property type="match status" value="1"/>
</dbReference>
<comment type="pathway">
    <text evidence="6">Amino-acid biosynthesis; L-proline biosynthesis; L-proline from L-glutamate 5-semialdehyde: step 1/1.</text>
</comment>
<dbReference type="STRING" id="1631871.FOL01_0365"/>
<dbReference type="SUPFAM" id="SSF48179">
    <property type="entry name" value="6-phosphogluconate dehydrogenase C-terminal domain-like"/>
    <property type="match status" value="1"/>
</dbReference>